<protein>
    <recommendedName>
        <fullName evidence="4">OTU domain-containing protein</fullName>
    </recommendedName>
</protein>
<comment type="caution">
    <text evidence="2">The sequence shown here is derived from an EMBL/GenBank/DDBJ whole genome shotgun (WGS) entry which is preliminary data.</text>
</comment>
<feature type="compositionally biased region" description="Low complexity" evidence="1">
    <location>
        <begin position="266"/>
        <end position="278"/>
    </location>
</feature>
<evidence type="ECO:0000313" key="3">
    <source>
        <dbReference type="Proteomes" id="UP000435112"/>
    </source>
</evidence>
<evidence type="ECO:0000256" key="1">
    <source>
        <dbReference type="SAM" id="MobiDB-lite"/>
    </source>
</evidence>
<organism evidence="2 3">
    <name type="scientific">Phytophthora rubi</name>
    <dbReference type="NCBI Taxonomy" id="129364"/>
    <lineage>
        <taxon>Eukaryota</taxon>
        <taxon>Sar</taxon>
        <taxon>Stramenopiles</taxon>
        <taxon>Oomycota</taxon>
        <taxon>Peronosporomycetes</taxon>
        <taxon>Peronosporales</taxon>
        <taxon>Peronosporaceae</taxon>
        <taxon>Phytophthora</taxon>
    </lineage>
</organism>
<evidence type="ECO:0008006" key="4">
    <source>
        <dbReference type="Google" id="ProtNLM"/>
    </source>
</evidence>
<feature type="compositionally biased region" description="Basic and acidic residues" evidence="1">
    <location>
        <begin position="300"/>
        <end position="316"/>
    </location>
</feature>
<proteinExistence type="predicted"/>
<dbReference type="Proteomes" id="UP000435112">
    <property type="component" value="Unassembled WGS sequence"/>
</dbReference>
<sequence length="858" mass="94990">MLEDMHEVYFNVTLTAVVPASVRIDKNAAHATLFRELFHANTDKRTGHSMMRAFQRDVKRISYDGIQTLHVVFYSKKASARWLHKALRLQKAVIMLQDTSRKLEDEGTGMYNTAQLEIQYAVRIYGAEQLGLVALTRAFAQFSRAKVLDVEYARATRTEIYDNRYHTIRFAQQQCPEALQGVTRILLNGAEITVHHFQQHLRRPCSRCLNPRHGMAKCTLAATKLDQLRAKFTRVFTGKVEPVRPAARADFNVSSVEQLLELLRQHQQQPQPDSHLQPVQERAEEDKGLEEAAIIAPSRADLEQQEREQTTRHEQPDADGFYTKAGKRNKHGRSRSVDASRSQQTSPPAAEIAHAAATNPGAKPRAEDEHATIASGLLQTKGKHLGKNKRVEALGQFGVLADSDSDNDDSDIMEVDDEAAVPEEHDAEVGVDDAPYAYSSGMLDVMDRDTVMEGNTADSHNGVKTDTMIAPVVTKDATADIAMEGVSDMPMATTAAPALPAATRIVRTETKPAARTSSSVKVTNTGRMARRSKQYACSVGLPDGAIKGMQTSMANYMQTTSQADDPTTPAGAPTAASEYAEGDTTEIFVAATPDSQEEMVMGPTCAGKDEGGQDLPIQLGQWLDSFQGREVAVTANGQCAFLAIFATTMNINGPTMNDSTARVREATELKWYVYSLMMKNLRRDVALGIVDPIKECESLHPERPKYTTMAGATAALYAYYDTARQRDVDKQVPATFWAGPHELRAAAQYLREPIIVFDVNAGSDAHVQRYGYGLDRTTKQDLNRMTEYERTVELGTINQLADRDDVNALMLKRHDMRARLDLVHARLGLSMLDKEGITADWDELLMEEESADSHSLRA</sequence>
<reference evidence="2 3" key="1">
    <citation type="submission" date="2018-09" db="EMBL/GenBank/DDBJ databases">
        <title>Genomic investigation of the strawberry pathogen Phytophthora fragariae indicates pathogenicity is determined by transcriptional variation in three key races.</title>
        <authorList>
            <person name="Adams T.M."/>
            <person name="Armitage A.D."/>
            <person name="Sobczyk M.K."/>
            <person name="Bates H.J."/>
            <person name="Dunwell J.M."/>
            <person name="Nellist C.F."/>
            <person name="Harrison R.J."/>
        </authorList>
    </citation>
    <scope>NUCLEOTIDE SEQUENCE [LARGE SCALE GENOMIC DNA]</scope>
    <source>
        <strain evidence="2 3">SCRP324</strain>
    </source>
</reference>
<name>A0A6A3IVU6_9STRA</name>
<feature type="compositionally biased region" description="Basic and acidic residues" evidence="1">
    <location>
        <begin position="281"/>
        <end position="290"/>
    </location>
</feature>
<dbReference type="EMBL" id="QXFU01002541">
    <property type="protein sequence ID" value="KAE8984465.1"/>
    <property type="molecule type" value="Genomic_DNA"/>
</dbReference>
<evidence type="ECO:0000313" key="2">
    <source>
        <dbReference type="EMBL" id="KAE8984465.1"/>
    </source>
</evidence>
<feature type="region of interest" description="Disordered" evidence="1">
    <location>
        <begin position="266"/>
        <end position="369"/>
    </location>
</feature>
<feature type="compositionally biased region" description="Low complexity" evidence="1">
    <location>
        <begin position="563"/>
        <end position="576"/>
    </location>
</feature>
<dbReference type="OrthoDB" id="129635at2759"/>
<gene>
    <name evidence="2" type="ORF">PR002_g22934</name>
</gene>
<accession>A0A6A3IVU6</accession>
<feature type="compositionally biased region" description="Polar residues" evidence="1">
    <location>
        <begin position="337"/>
        <end position="347"/>
    </location>
</feature>
<feature type="compositionally biased region" description="Basic residues" evidence="1">
    <location>
        <begin position="325"/>
        <end position="334"/>
    </location>
</feature>
<feature type="region of interest" description="Disordered" evidence="1">
    <location>
        <begin position="559"/>
        <end position="579"/>
    </location>
</feature>
<dbReference type="AlphaFoldDB" id="A0A6A3IVU6"/>